<dbReference type="InterPro" id="IPR013341">
    <property type="entry name" value="Mandelate_racemase_N_dom"/>
</dbReference>
<name>A0A381X5Y9_9ZZZZ</name>
<dbReference type="SMART" id="SM00922">
    <property type="entry name" value="MR_MLE"/>
    <property type="match status" value="1"/>
</dbReference>
<dbReference type="AlphaFoldDB" id="A0A381X5Y9"/>
<sequence>MIIKDIQTLVVNAEMRNWVFVKIITDQDLYGWGEATVEWKTRAVVGAIDDLKPLLIGKDPRQIKQNFQIMTKHGFWKLGIIGMSAISGIEHAMWDILGKSLKTPVWQLLGGKVRDKVKIYTHLGMGDMKAVYRDTMKVSELTDHAQKLVDLGYTAFKVVFIPFTHYTVLSEDLKNVNLLMSSLRNKVGDDIRIMVDFHGRCGSGISAIQYIKELEPYNPMFIEEPIQPGDTSTLLQIKEAINCPLATGERLIGLQEFEPIFYSRAIDIAQPDLNHCGGLLEAKGISAAAAVANIGIAPHNPNGPIAAAAALHFAVSTPNHIIQEVMDQSVPWYNDVISKTSVLRKGD</sequence>
<dbReference type="PANTHER" id="PTHR48080">
    <property type="entry name" value="D-GALACTONATE DEHYDRATASE-RELATED"/>
    <property type="match status" value="1"/>
</dbReference>
<reference evidence="3" key="1">
    <citation type="submission" date="2018-05" db="EMBL/GenBank/DDBJ databases">
        <authorList>
            <person name="Lanie J.A."/>
            <person name="Ng W.-L."/>
            <person name="Kazmierczak K.M."/>
            <person name="Andrzejewski T.M."/>
            <person name="Davidsen T.M."/>
            <person name="Wayne K.J."/>
            <person name="Tettelin H."/>
            <person name="Glass J.I."/>
            <person name="Rusch D."/>
            <person name="Podicherti R."/>
            <person name="Tsui H.-C.T."/>
            <person name="Winkler M.E."/>
        </authorList>
    </citation>
    <scope>NUCLEOTIDE SEQUENCE</scope>
</reference>
<dbReference type="Gene3D" id="3.30.390.10">
    <property type="entry name" value="Enolase-like, N-terminal domain"/>
    <property type="match status" value="1"/>
</dbReference>
<feature type="domain" description="Mandelate racemase/muconate lactonizing enzyme C-terminal" evidence="2">
    <location>
        <begin position="138"/>
        <end position="244"/>
    </location>
</feature>
<dbReference type="InterPro" id="IPR036849">
    <property type="entry name" value="Enolase-like_C_sf"/>
</dbReference>
<dbReference type="InterPro" id="IPR034593">
    <property type="entry name" value="DgoD-like"/>
</dbReference>
<dbReference type="Pfam" id="PF02746">
    <property type="entry name" value="MR_MLE_N"/>
    <property type="match status" value="1"/>
</dbReference>
<evidence type="ECO:0000256" key="1">
    <source>
        <dbReference type="ARBA" id="ARBA00023239"/>
    </source>
</evidence>
<evidence type="ECO:0000259" key="2">
    <source>
        <dbReference type="SMART" id="SM00922"/>
    </source>
</evidence>
<feature type="non-terminal residue" evidence="3">
    <location>
        <position position="347"/>
    </location>
</feature>
<dbReference type="SFLD" id="SFLDG00179">
    <property type="entry name" value="mandelate_racemase"/>
    <property type="match status" value="1"/>
</dbReference>
<dbReference type="InterPro" id="IPR029065">
    <property type="entry name" value="Enolase_C-like"/>
</dbReference>
<dbReference type="SUPFAM" id="SSF54826">
    <property type="entry name" value="Enolase N-terminal domain-like"/>
    <property type="match status" value="1"/>
</dbReference>
<evidence type="ECO:0000313" key="3">
    <source>
        <dbReference type="EMBL" id="SVA59617.1"/>
    </source>
</evidence>
<keyword evidence="1" id="KW-0456">Lyase</keyword>
<proteinExistence type="predicted"/>
<dbReference type="PANTHER" id="PTHR48080:SF2">
    <property type="entry name" value="D-GALACTONATE DEHYDRATASE"/>
    <property type="match status" value="1"/>
</dbReference>
<dbReference type="InterPro" id="IPR013342">
    <property type="entry name" value="Mandelate_racemase_C"/>
</dbReference>
<dbReference type="InterPro" id="IPR029017">
    <property type="entry name" value="Enolase-like_N"/>
</dbReference>
<protein>
    <recommendedName>
        <fullName evidence="2">Mandelate racemase/muconate lactonizing enzyme C-terminal domain-containing protein</fullName>
    </recommendedName>
</protein>
<accession>A0A381X5Y9</accession>
<dbReference type="SFLD" id="SFLDS00001">
    <property type="entry name" value="Enolase"/>
    <property type="match status" value="1"/>
</dbReference>
<organism evidence="3">
    <name type="scientific">marine metagenome</name>
    <dbReference type="NCBI Taxonomy" id="408172"/>
    <lineage>
        <taxon>unclassified sequences</taxon>
        <taxon>metagenomes</taxon>
        <taxon>ecological metagenomes</taxon>
    </lineage>
</organism>
<dbReference type="Pfam" id="PF13378">
    <property type="entry name" value="MR_MLE_C"/>
    <property type="match status" value="1"/>
</dbReference>
<dbReference type="GO" id="GO:0016829">
    <property type="term" value="F:lyase activity"/>
    <property type="evidence" value="ECO:0007669"/>
    <property type="project" value="UniProtKB-KW"/>
</dbReference>
<dbReference type="EMBL" id="UINC01013875">
    <property type="protein sequence ID" value="SVA59617.1"/>
    <property type="molecule type" value="Genomic_DNA"/>
</dbReference>
<gene>
    <name evidence="3" type="ORF">METZ01_LOCUS112471</name>
</gene>
<dbReference type="Gene3D" id="3.20.20.120">
    <property type="entry name" value="Enolase-like C-terminal domain"/>
    <property type="match status" value="1"/>
</dbReference>
<dbReference type="SUPFAM" id="SSF51604">
    <property type="entry name" value="Enolase C-terminal domain-like"/>
    <property type="match status" value="1"/>
</dbReference>